<keyword evidence="6 9" id="KW-0822">Tryptophan biosynthesis</keyword>
<dbReference type="GO" id="GO:0004640">
    <property type="term" value="F:phosphoribosylanthranilate isomerase activity"/>
    <property type="evidence" value="ECO:0007669"/>
    <property type="project" value="UniProtKB-UniRule"/>
</dbReference>
<dbReference type="GO" id="GO:0000162">
    <property type="term" value="P:L-tryptophan biosynthetic process"/>
    <property type="evidence" value="ECO:0007669"/>
    <property type="project" value="UniProtKB-UniRule"/>
</dbReference>
<evidence type="ECO:0000256" key="2">
    <source>
        <dbReference type="ARBA" id="ARBA00004664"/>
    </source>
</evidence>
<comment type="caution">
    <text evidence="11">The sequence shown here is derived from an EMBL/GenBank/DDBJ whole genome shotgun (WGS) entry which is preliminary data.</text>
</comment>
<comment type="catalytic activity">
    <reaction evidence="1 9">
        <text>N-(5-phospho-beta-D-ribosyl)anthranilate = 1-(2-carboxyphenylamino)-1-deoxy-D-ribulose 5-phosphate</text>
        <dbReference type="Rhea" id="RHEA:21540"/>
        <dbReference type="ChEBI" id="CHEBI:18277"/>
        <dbReference type="ChEBI" id="CHEBI:58613"/>
        <dbReference type="EC" id="5.3.1.24"/>
    </reaction>
</comment>
<dbReference type="AlphaFoldDB" id="S2E081"/>
<gene>
    <name evidence="9" type="primary">trpF</name>
    <name evidence="11" type="ORF">A33Q_2815</name>
</gene>
<organism evidence="11 12">
    <name type="scientific">Indibacter alkaliphilus (strain CCUG 57479 / KCTC 22604 / LW1)</name>
    <dbReference type="NCBI Taxonomy" id="1189612"/>
    <lineage>
        <taxon>Bacteria</taxon>
        <taxon>Pseudomonadati</taxon>
        <taxon>Bacteroidota</taxon>
        <taxon>Cytophagia</taxon>
        <taxon>Cytophagales</taxon>
        <taxon>Cyclobacteriaceae</taxon>
    </lineage>
</organism>
<dbReference type="PANTHER" id="PTHR42894">
    <property type="entry name" value="N-(5'-PHOSPHORIBOSYL)ANTHRANILATE ISOMERASE"/>
    <property type="match status" value="1"/>
</dbReference>
<dbReference type="InterPro" id="IPR013785">
    <property type="entry name" value="Aldolase_TIM"/>
</dbReference>
<dbReference type="HAMAP" id="MF_00135">
    <property type="entry name" value="PRAI"/>
    <property type="match status" value="1"/>
</dbReference>
<dbReference type="EMBL" id="ALWO02000037">
    <property type="protein sequence ID" value="EOZ95453.1"/>
    <property type="molecule type" value="Genomic_DNA"/>
</dbReference>
<dbReference type="Proteomes" id="UP000006073">
    <property type="component" value="Unassembled WGS sequence"/>
</dbReference>
<dbReference type="InterPro" id="IPR044643">
    <property type="entry name" value="TrpF_fam"/>
</dbReference>
<keyword evidence="5 9" id="KW-0028">Amino-acid biosynthesis</keyword>
<evidence type="ECO:0000256" key="5">
    <source>
        <dbReference type="ARBA" id="ARBA00022605"/>
    </source>
</evidence>
<dbReference type="Pfam" id="PF00697">
    <property type="entry name" value="PRAI"/>
    <property type="match status" value="1"/>
</dbReference>
<dbReference type="SUPFAM" id="SSF51366">
    <property type="entry name" value="Ribulose-phoshate binding barrel"/>
    <property type="match status" value="1"/>
</dbReference>
<evidence type="ECO:0000313" key="11">
    <source>
        <dbReference type="EMBL" id="EOZ95453.1"/>
    </source>
</evidence>
<evidence type="ECO:0000259" key="10">
    <source>
        <dbReference type="Pfam" id="PF00697"/>
    </source>
</evidence>
<evidence type="ECO:0000256" key="9">
    <source>
        <dbReference type="HAMAP-Rule" id="MF_00135"/>
    </source>
</evidence>
<keyword evidence="12" id="KW-1185">Reference proteome</keyword>
<comment type="similarity">
    <text evidence="9">Belongs to the TrpF family.</text>
</comment>
<dbReference type="UniPathway" id="UPA00035">
    <property type="reaction ID" value="UER00042"/>
</dbReference>
<dbReference type="CDD" id="cd00405">
    <property type="entry name" value="PRAI"/>
    <property type="match status" value="1"/>
</dbReference>
<keyword evidence="7 9" id="KW-0057">Aromatic amino acid biosynthesis</keyword>
<dbReference type="STRING" id="1189612.A33Q_2815"/>
<evidence type="ECO:0000256" key="3">
    <source>
        <dbReference type="ARBA" id="ARBA00012572"/>
    </source>
</evidence>
<evidence type="ECO:0000256" key="6">
    <source>
        <dbReference type="ARBA" id="ARBA00022822"/>
    </source>
</evidence>
<dbReference type="EC" id="5.3.1.24" evidence="3 9"/>
<sequence length="207" mass="23098">MKLKVCGMREAENCQELVESVRPDWMGVILYPPSPRYAGQQASQQIRQIDIKKVGVFVNENMAKIKRAIEDYGLSTIQLHGKESAEEAKIIKDETGMEVFKVFSVGEHIDWVQMEAFLPNIDYVLFDTLTKAHGGSGKTFNWQLLKDYPFDKPFLLSGGIGPGHVGKILEIKESLPQLAGVDINSGFEIAPGLKDVELVRGFKGMIK</sequence>
<dbReference type="InterPro" id="IPR011060">
    <property type="entry name" value="RibuloseP-bd_barrel"/>
</dbReference>
<evidence type="ECO:0000256" key="4">
    <source>
        <dbReference type="ARBA" id="ARBA00022272"/>
    </source>
</evidence>
<dbReference type="PANTHER" id="PTHR42894:SF1">
    <property type="entry name" value="N-(5'-PHOSPHORIBOSYL)ANTHRANILATE ISOMERASE"/>
    <property type="match status" value="1"/>
</dbReference>
<dbReference type="InterPro" id="IPR001240">
    <property type="entry name" value="PRAI_dom"/>
</dbReference>
<evidence type="ECO:0000256" key="1">
    <source>
        <dbReference type="ARBA" id="ARBA00001164"/>
    </source>
</evidence>
<keyword evidence="8 9" id="KW-0413">Isomerase</keyword>
<dbReference type="Gene3D" id="3.20.20.70">
    <property type="entry name" value="Aldolase class I"/>
    <property type="match status" value="1"/>
</dbReference>
<name>S2E081_INDAL</name>
<dbReference type="RefSeq" id="WP_009033230.1">
    <property type="nucleotide sequence ID" value="NZ_ALWO02000037.1"/>
</dbReference>
<evidence type="ECO:0000313" key="12">
    <source>
        <dbReference type="Proteomes" id="UP000006073"/>
    </source>
</evidence>
<proteinExistence type="inferred from homology"/>
<dbReference type="OrthoDB" id="9786954at2"/>
<protein>
    <recommendedName>
        <fullName evidence="4 9">N-(5'-phosphoribosyl)anthranilate isomerase</fullName>
        <shortName evidence="9">PRAI</shortName>
        <ecNumber evidence="3 9">5.3.1.24</ecNumber>
    </recommendedName>
</protein>
<reference evidence="11 12" key="1">
    <citation type="journal article" date="2013" name="Genome Announc.">
        <title>Draft Genome Sequence of Indibacter alkaliphilus Strain LW1T, Isolated from Lonar Lake, a Haloalkaline Lake in the Buldana District of Maharashtra, India.</title>
        <authorList>
            <person name="Singh A."/>
            <person name="Kumar Jangir P."/>
            <person name="Sharma R."/>
            <person name="Singh A."/>
            <person name="Kumar Pinnaka A."/>
            <person name="Shivaji S."/>
        </authorList>
    </citation>
    <scope>NUCLEOTIDE SEQUENCE [LARGE SCALE GENOMIC DNA]</scope>
    <source>
        <strain evidence="12">CCUG 57479 / KCTC 22604 / LW1</strain>
    </source>
</reference>
<feature type="domain" description="N-(5'phosphoribosyl) anthranilate isomerase (PRAI)" evidence="10">
    <location>
        <begin position="4"/>
        <end position="202"/>
    </location>
</feature>
<dbReference type="eggNOG" id="COG0135">
    <property type="taxonomic scope" value="Bacteria"/>
</dbReference>
<accession>S2E081</accession>
<comment type="pathway">
    <text evidence="2 9">Amino-acid biosynthesis; L-tryptophan biosynthesis; L-tryptophan from chorismate: step 3/5.</text>
</comment>
<evidence type="ECO:0000256" key="8">
    <source>
        <dbReference type="ARBA" id="ARBA00023235"/>
    </source>
</evidence>
<evidence type="ECO:0000256" key="7">
    <source>
        <dbReference type="ARBA" id="ARBA00023141"/>
    </source>
</evidence>